<keyword evidence="2" id="KW-0732">Signal</keyword>
<dbReference type="Proteomes" id="UP000267027">
    <property type="component" value="Unassembled WGS sequence"/>
</dbReference>
<dbReference type="PANTHER" id="PTHR46295:SF4">
    <property type="entry name" value="ENDOPLASMIC RETICULUM RESIDENT PROTEIN 44.2"/>
    <property type="match status" value="1"/>
</dbReference>
<accession>A0A158PIT0</accession>
<reference evidence="6" key="1">
    <citation type="submission" date="2016-04" db="UniProtKB">
        <authorList>
            <consortium name="WormBaseParasite"/>
        </authorList>
    </citation>
    <scope>IDENTIFICATION</scope>
</reference>
<dbReference type="GO" id="GO:0006457">
    <property type="term" value="P:protein folding"/>
    <property type="evidence" value="ECO:0007669"/>
    <property type="project" value="TreeGrafter"/>
</dbReference>
<dbReference type="EMBL" id="UYYA01004092">
    <property type="protein sequence ID" value="VDM59507.1"/>
    <property type="molecule type" value="Genomic_DNA"/>
</dbReference>
<dbReference type="InterPro" id="IPR052643">
    <property type="entry name" value="ERP44"/>
</dbReference>
<dbReference type="PROSITE" id="PS51352">
    <property type="entry name" value="THIOREDOXIN_2"/>
    <property type="match status" value="1"/>
</dbReference>
<evidence type="ECO:0000256" key="1">
    <source>
        <dbReference type="SAM" id="MobiDB-lite"/>
    </source>
</evidence>
<feature type="domain" description="Thioredoxin" evidence="3">
    <location>
        <begin position="15"/>
        <end position="130"/>
    </location>
</feature>
<protein>
    <submittedName>
        <fullName evidence="6">Thioredoxin domain-containing protein</fullName>
    </submittedName>
</protein>
<feature type="region of interest" description="Disordered" evidence="1">
    <location>
        <begin position="344"/>
        <end position="390"/>
    </location>
</feature>
<dbReference type="Pfam" id="PF13848">
    <property type="entry name" value="Thioredoxin_6"/>
    <property type="match status" value="1"/>
</dbReference>
<dbReference type="PANTHER" id="PTHR46295">
    <property type="entry name" value="ENDOPLASMIC RETICULUM RESIDENT PROTEIN 44"/>
    <property type="match status" value="1"/>
</dbReference>
<evidence type="ECO:0000313" key="4">
    <source>
        <dbReference type="EMBL" id="VDM59507.1"/>
    </source>
</evidence>
<dbReference type="OrthoDB" id="294696at2759"/>
<dbReference type="AlphaFoldDB" id="A0A158PIT0"/>
<dbReference type="OMA" id="RMTINPL"/>
<dbReference type="WBParaSite" id="ACOC_0000792101-mRNA-1">
    <property type="protein sequence ID" value="ACOC_0000792101-mRNA-1"/>
    <property type="gene ID" value="ACOC_0000792101"/>
</dbReference>
<feature type="chain" id="PRO_5043135090" evidence="2">
    <location>
        <begin position="20"/>
        <end position="418"/>
    </location>
</feature>
<organism evidence="6">
    <name type="scientific">Angiostrongylus costaricensis</name>
    <name type="common">Nematode worm</name>
    <dbReference type="NCBI Taxonomy" id="334426"/>
    <lineage>
        <taxon>Eukaryota</taxon>
        <taxon>Metazoa</taxon>
        <taxon>Ecdysozoa</taxon>
        <taxon>Nematoda</taxon>
        <taxon>Chromadorea</taxon>
        <taxon>Rhabditida</taxon>
        <taxon>Rhabditina</taxon>
        <taxon>Rhabditomorpha</taxon>
        <taxon>Strongyloidea</taxon>
        <taxon>Metastrongylidae</taxon>
        <taxon>Angiostrongylus</taxon>
    </lineage>
</organism>
<gene>
    <name evidence="4" type="ORF">ACOC_LOCUS7922</name>
</gene>
<dbReference type="Gene3D" id="3.40.30.10">
    <property type="entry name" value="Glutaredoxin"/>
    <property type="match status" value="3"/>
</dbReference>
<name>A0A158PIT0_ANGCS</name>
<dbReference type="GO" id="GO:0003756">
    <property type="term" value="F:protein disulfide isomerase activity"/>
    <property type="evidence" value="ECO:0007669"/>
    <property type="project" value="TreeGrafter"/>
</dbReference>
<dbReference type="GO" id="GO:0005789">
    <property type="term" value="C:endoplasmic reticulum membrane"/>
    <property type="evidence" value="ECO:0007669"/>
    <property type="project" value="TreeGrafter"/>
</dbReference>
<feature type="signal peptide" evidence="2">
    <location>
        <begin position="1"/>
        <end position="19"/>
    </location>
</feature>
<evidence type="ECO:0000313" key="5">
    <source>
        <dbReference type="Proteomes" id="UP000267027"/>
    </source>
</evidence>
<dbReference type="Pfam" id="PF00085">
    <property type="entry name" value="Thioredoxin"/>
    <property type="match status" value="1"/>
</dbReference>
<dbReference type="GO" id="GO:0005793">
    <property type="term" value="C:endoplasmic reticulum-Golgi intermediate compartment"/>
    <property type="evidence" value="ECO:0007669"/>
    <property type="project" value="TreeGrafter"/>
</dbReference>
<evidence type="ECO:0000256" key="2">
    <source>
        <dbReference type="SAM" id="SignalP"/>
    </source>
</evidence>
<reference evidence="4 5" key="2">
    <citation type="submission" date="2018-11" db="EMBL/GenBank/DDBJ databases">
        <authorList>
            <consortium name="Pathogen Informatics"/>
        </authorList>
    </citation>
    <scope>NUCLEOTIDE SEQUENCE [LARGE SCALE GENOMIC DNA]</scope>
    <source>
        <strain evidence="4 5">Costa Rica</strain>
    </source>
</reference>
<dbReference type="SUPFAM" id="SSF52833">
    <property type="entry name" value="Thioredoxin-like"/>
    <property type="match status" value="2"/>
</dbReference>
<evidence type="ECO:0000259" key="3">
    <source>
        <dbReference type="PROSITE" id="PS51352"/>
    </source>
</evidence>
<dbReference type="InterPro" id="IPR013766">
    <property type="entry name" value="Thioredoxin_domain"/>
</dbReference>
<proteinExistence type="predicted"/>
<keyword evidence="5" id="KW-1185">Reference proteome</keyword>
<sequence>MWNTAVFVLLPYLYARVTTKVTDLTAENIDSILSEHQLVFAVFGADWCPYSRNLQPIFSEASEVFKQDHPSADVVWAIVDCVAQQTVCDRYFVGKFPTLKVFIHGDVMTNEYRAHRAVPDLVAFVAEQYAGSIREFKDDRDLEGKLSTSPRNVVAYIQRGGEPYKNLFNIAQLLRDYCSVWVPEEKFAESLTKFHLYYKAQGEVNRSHFTGDLNNYTALKQWVIDKCVPVVREVTFENVEGITEEGLPFLIYFRNPEKKEEDRVFVDAVVRELHEQRMSVNPLLADGFKFTHPLHHLGKTVDDLPVLAIDSFKHMYLFPNISQLSEPGVLKQFVNDLHSGDLHRRLHQTPKQKREELEQAKEELDAQPDLTDHQEKLEHTEKELRSVTTLEPTRVPESVFKELKPSEKRYSILHKTEL</sequence>
<dbReference type="STRING" id="334426.A0A158PIT0"/>
<feature type="compositionally biased region" description="Basic and acidic residues" evidence="1">
    <location>
        <begin position="352"/>
        <end position="385"/>
    </location>
</feature>
<evidence type="ECO:0000313" key="6">
    <source>
        <dbReference type="WBParaSite" id="ACOC_0000792101-mRNA-1"/>
    </source>
</evidence>
<dbReference type="InterPro" id="IPR036249">
    <property type="entry name" value="Thioredoxin-like_sf"/>
</dbReference>